<proteinExistence type="predicted"/>
<protein>
    <submittedName>
        <fullName evidence="1">Uncharacterized protein</fullName>
    </submittedName>
</protein>
<sequence length="151" mass="17543">MSLPRNHLTPVRIVSATFLDVIRTGRAMTKPKTRKRRMQGPRRDAPGWNVEAVERRRCCRVASFTNMSGRRELWRRDLSKKVPGWKGFAGRRNGATLCGSDAFYLMIVNASSETRSRLVLQITSERRRPYMVYQVSRLRTRAASSRHCDRF</sequence>
<organism evidence="1">
    <name type="scientific">Dichomitus squalens</name>
    <dbReference type="NCBI Taxonomy" id="114155"/>
    <lineage>
        <taxon>Eukaryota</taxon>
        <taxon>Fungi</taxon>
        <taxon>Dikarya</taxon>
        <taxon>Basidiomycota</taxon>
        <taxon>Agaricomycotina</taxon>
        <taxon>Agaricomycetes</taxon>
        <taxon>Polyporales</taxon>
        <taxon>Polyporaceae</taxon>
        <taxon>Dichomitus</taxon>
    </lineage>
</organism>
<accession>A0A4Q9N492</accession>
<dbReference type="AlphaFoldDB" id="A0A4Q9N492"/>
<name>A0A4Q9N492_9APHY</name>
<dbReference type="EMBL" id="ML143386">
    <property type="protein sequence ID" value="TBU35379.1"/>
    <property type="molecule type" value="Genomic_DNA"/>
</dbReference>
<reference evidence="1" key="1">
    <citation type="submission" date="2019-01" db="EMBL/GenBank/DDBJ databases">
        <title>Draft genome sequences of three monokaryotic isolates of the white-rot basidiomycete fungus Dichomitus squalens.</title>
        <authorList>
            <consortium name="DOE Joint Genome Institute"/>
            <person name="Lopez S.C."/>
            <person name="Andreopoulos B."/>
            <person name="Pangilinan J."/>
            <person name="Lipzen A."/>
            <person name="Riley R."/>
            <person name="Ahrendt S."/>
            <person name="Ng V."/>
            <person name="Barry K."/>
            <person name="Daum C."/>
            <person name="Grigoriev I.V."/>
            <person name="Hilden K.S."/>
            <person name="Makela M.R."/>
            <person name="de Vries R.P."/>
        </authorList>
    </citation>
    <scope>NUCLEOTIDE SEQUENCE [LARGE SCALE GENOMIC DNA]</scope>
    <source>
        <strain evidence="1">OM18370.1</strain>
    </source>
</reference>
<dbReference type="Proteomes" id="UP000292957">
    <property type="component" value="Unassembled WGS sequence"/>
</dbReference>
<evidence type="ECO:0000313" key="1">
    <source>
        <dbReference type="EMBL" id="TBU35379.1"/>
    </source>
</evidence>
<gene>
    <name evidence="1" type="ORF">BD311DRAFT_915</name>
</gene>